<keyword evidence="1" id="KW-1133">Transmembrane helix</keyword>
<feature type="transmembrane region" description="Helical" evidence="1">
    <location>
        <begin position="6"/>
        <end position="27"/>
    </location>
</feature>
<evidence type="ECO:0000313" key="3">
    <source>
        <dbReference type="Proteomes" id="UP000236161"/>
    </source>
</evidence>
<dbReference type="AlphaFoldDB" id="A0A2I0B1D4"/>
<evidence type="ECO:0000313" key="2">
    <source>
        <dbReference type="EMBL" id="PKA61606.1"/>
    </source>
</evidence>
<keyword evidence="1" id="KW-0812">Transmembrane</keyword>
<reference evidence="2 3" key="1">
    <citation type="journal article" date="2017" name="Nature">
        <title>The Apostasia genome and the evolution of orchids.</title>
        <authorList>
            <person name="Zhang G.Q."/>
            <person name="Liu K.W."/>
            <person name="Li Z."/>
            <person name="Lohaus R."/>
            <person name="Hsiao Y.Y."/>
            <person name="Niu S.C."/>
            <person name="Wang J.Y."/>
            <person name="Lin Y.C."/>
            <person name="Xu Q."/>
            <person name="Chen L.J."/>
            <person name="Yoshida K."/>
            <person name="Fujiwara S."/>
            <person name="Wang Z.W."/>
            <person name="Zhang Y.Q."/>
            <person name="Mitsuda N."/>
            <person name="Wang M."/>
            <person name="Liu G.H."/>
            <person name="Pecoraro L."/>
            <person name="Huang H.X."/>
            <person name="Xiao X.J."/>
            <person name="Lin M."/>
            <person name="Wu X.Y."/>
            <person name="Wu W.L."/>
            <person name="Chen Y.Y."/>
            <person name="Chang S.B."/>
            <person name="Sakamoto S."/>
            <person name="Ohme-Takagi M."/>
            <person name="Yagi M."/>
            <person name="Zeng S.J."/>
            <person name="Shen C.Y."/>
            <person name="Yeh C.M."/>
            <person name="Luo Y.B."/>
            <person name="Tsai W.C."/>
            <person name="Van de Peer Y."/>
            <person name="Liu Z.J."/>
        </authorList>
    </citation>
    <scope>NUCLEOTIDE SEQUENCE [LARGE SCALE GENOMIC DNA]</scope>
    <source>
        <strain evidence="3">cv. Shenzhen</strain>
        <tissue evidence="2">Stem</tissue>
    </source>
</reference>
<dbReference type="EMBL" id="KZ451928">
    <property type="protein sequence ID" value="PKA61606.1"/>
    <property type="molecule type" value="Genomic_DNA"/>
</dbReference>
<name>A0A2I0B1D4_9ASPA</name>
<sequence>MTGSPLYHIFLTTGYMFSGLLSCLVRAPAILCGRFRLHDGVDLQEQAQQPSMPINVKASLLIASSSSPFPIPPMGAFNYQVVCPHQLLSSSLPSSPLVGVAPTRSNATDDLSVTQSNLLSRGLGSLSTVNDHPDVIIDADGNLIINVAMPITSSTTADSMNHIPIAATEASMLDVAAAKLTSITFQSLLPIRLPLIMPKHLGRWRVVVLRHPLLPSFHQ</sequence>
<gene>
    <name evidence="2" type="ORF">AXF42_Ash018219</name>
</gene>
<keyword evidence="3" id="KW-1185">Reference proteome</keyword>
<evidence type="ECO:0000256" key="1">
    <source>
        <dbReference type="SAM" id="Phobius"/>
    </source>
</evidence>
<organism evidence="2 3">
    <name type="scientific">Apostasia shenzhenica</name>
    <dbReference type="NCBI Taxonomy" id="1088818"/>
    <lineage>
        <taxon>Eukaryota</taxon>
        <taxon>Viridiplantae</taxon>
        <taxon>Streptophyta</taxon>
        <taxon>Embryophyta</taxon>
        <taxon>Tracheophyta</taxon>
        <taxon>Spermatophyta</taxon>
        <taxon>Magnoliopsida</taxon>
        <taxon>Liliopsida</taxon>
        <taxon>Asparagales</taxon>
        <taxon>Orchidaceae</taxon>
        <taxon>Apostasioideae</taxon>
        <taxon>Apostasia</taxon>
    </lineage>
</organism>
<keyword evidence="1" id="KW-0472">Membrane</keyword>
<accession>A0A2I0B1D4</accession>
<dbReference type="Proteomes" id="UP000236161">
    <property type="component" value="Unassembled WGS sequence"/>
</dbReference>
<proteinExistence type="predicted"/>
<protein>
    <submittedName>
        <fullName evidence="2">Uncharacterized protein</fullName>
    </submittedName>
</protein>